<keyword evidence="5 9" id="KW-0812">Transmembrane</keyword>
<dbReference type="Pfam" id="PF05525">
    <property type="entry name" value="Branch_AA_trans"/>
    <property type="match status" value="1"/>
</dbReference>
<evidence type="ECO:0000256" key="5">
    <source>
        <dbReference type="ARBA" id="ARBA00022692"/>
    </source>
</evidence>
<comment type="similarity">
    <text evidence="2 9">Belongs to the branched chain amino acid transporter family.</text>
</comment>
<feature type="transmembrane region" description="Helical" evidence="9">
    <location>
        <begin position="316"/>
        <end position="337"/>
    </location>
</feature>
<protein>
    <recommendedName>
        <fullName evidence="9">Branched-chain amino acid transport system carrier protein</fullName>
    </recommendedName>
</protein>
<comment type="function">
    <text evidence="9">Component of the transport system for branched-chain amino acids.</text>
</comment>
<sequence length="450" mass="48874">MTKKISLGNYLALGSMLFGLFFGAGNLIFPVHMGQEAGSHVALATLGFLVTGVGLPFLGVIAIGFSKSQGLHDLASRIHPLYGTVFTLLLYLTIGPFFALPRTATVSFEISFSNYATHPQQALFLFTALFFIVALIFSLYPGKIMVWIGKILNPLFLVFLALLIGKAFLIPMGTVHNITPIGDYGTHPFLTGFTEGYNTMDALASLAFGIIVIQALKDLGVEKPKQIAVDTFKSGIITLILMSIIYGSLAYIGTFSSQQFAVSKNGGIALAQIAHYYFGSAGSILLAVIVTLACLKTAIGLITACGETFHQLFPKIPYKLLVVGISLFSVCVANFGLTELIQISLPMLMFLYPLAITLIFLALFSPLFNHQRIVYVMTTIFTLIPALIEGLKTLPPIISKQPEVFRLTQFFDQLFPFSSLGMNWVIPALLGLSTGLILSINSHKPTIHRT</sequence>
<keyword evidence="4" id="KW-1003">Cell membrane</keyword>
<dbReference type="Proteomes" id="UP000288669">
    <property type="component" value="Unassembled WGS sequence"/>
</dbReference>
<keyword evidence="7 9" id="KW-1133">Transmembrane helix</keyword>
<feature type="transmembrane region" description="Helical" evidence="9">
    <location>
        <begin position="41"/>
        <end position="66"/>
    </location>
</feature>
<feature type="transmembrane region" description="Helical" evidence="9">
    <location>
        <begin position="152"/>
        <end position="176"/>
    </location>
</feature>
<feature type="transmembrane region" description="Helical" evidence="9">
    <location>
        <begin position="373"/>
        <end position="394"/>
    </location>
</feature>
<keyword evidence="6 9" id="KW-0029">Amino-acid transport</keyword>
<evidence type="ECO:0000256" key="3">
    <source>
        <dbReference type="ARBA" id="ARBA00022448"/>
    </source>
</evidence>
<evidence type="ECO:0000256" key="4">
    <source>
        <dbReference type="ARBA" id="ARBA00022475"/>
    </source>
</evidence>
<comment type="subcellular location">
    <subcellularLocation>
        <location evidence="1 9">Cell membrane</location>
        <topology evidence="1 9">Multi-pass membrane protein</topology>
    </subcellularLocation>
</comment>
<feature type="transmembrane region" description="Helical" evidence="9">
    <location>
        <begin position="274"/>
        <end position="295"/>
    </location>
</feature>
<keyword evidence="3 9" id="KW-0813">Transport</keyword>
<evidence type="ECO:0000256" key="1">
    <source>
        <dbReference type="ARBA" id="ARBA00004651"/>
    </source>
</evidence>
<dbReference type="GO" id="GO:0015190">
    <property type="term" value="F:L-leucine transmembrane transporter activity"/>
    <property type="evidence" value="ECO:0007669"/>
    <property type="project" value="TreeGrafter"/>
</dbReference>
<dbReference type="PANTHER" id="PTHR30588:SF0">
    <property type="entry name" value="BRANCHED-CHAIN AMINO ACID PERMEASE BRNQ"/>
    <property type="match status" value="1"/>
</dbReference>
<feature type="transmembrane region" description="Helical" evidence="9">
    <location>
        <begin position="7"/>
        <end position="29"/>
    </location>
</feature>
<dbReference type="GO" id="GO:0005304">
    <property type="term" value="F:L-valine transmembrane transporter activity"/>
    <property type="evidence" value="ECO:0007669"/>
    <property type="project" value="TreeGrafter"/>
</dbReference>
<dbReference type="GO" id="GO:0015188">
    <property type="term" value="F:L-isoleucine transmembrane transporter activity"/>
    <property type="evidence" value="ECO:0007669"/>
    <property type="project" value="TreeGrafter"/>
</dbReference>
<evidence type="ECO:0000313" key="10">
    <source>
        <dbReference type="EMBL" id="RSU07238.1"/>
    </source>
</evidence>
<keyword evidence="11" id="KW-1185">Reference proteome</keyword>
<evidence type="ECO:0000256" key="2">
    <source>
        <dbReference type="ARBA" id="ARBA00008540"/>
    </source>
</evidence>
<accession>A0A430AH68</accession>
<dbReference type="PANTHER" id="PTHR30588">
    <property type="entry name" value="BRANCHED-CHAIN AMINO ACID TRANSPORT SYSTEM 2 CARRIER PROTEIN"/>
    <property type="match status" value="1"/>
</dbReference>
<gene>
    <name evidence="10" type="ORF">CBF30_08265</name>
</gene>
<evidence type="ECO:0000256" key="9">
    <source>
        <dbReference type="RuleBase" id="RU362122"/>
    </source>
</evidence>
<evidence type="ECO:0000256" key="8">
    <source>
        <dbReference type="ARBA" id="ARBA00023136"/>
    </source>
</evidence>
<feature type="transmembrane region" description="Helical" evidence="9">
    <location>
        <begin position="120"/>
        <end position="140"/>
    </location>
</feature>
<dbReference type="AlphaFoldDB" id="A0A430AH68"/>
<proteinExistence type="inferred from homology"/>
<reference evidence="10 11" key="1">
    <citation type="submission" date="2017-05" db="EMBL/GenBank/DDBJ databases">
        <title>Vagococcus spp. assemblies.</title>
        <authorList>
            <person name="Gulvik C.A."/>
        </authorList>
    </citation>
    <scope>NUCLEOTIDE SEQUENCE [LARGE SCALE GENOMIC DNA]</scope>
    <source>
        <strain evidence="10 11">DSM 24756</strain>
    </source>
</reference>
<evidence type="ECO:0000256" key="6">
    <source>
        <dbReference type="ARBA" id="ARBA00022970"/>
    </source>
</evidence>
<dbReference type="GO" id="GO:0005886">
    <property type="term" value="C:plasma membrane"/>
    <property type="evidence" value="ECO:0007669"/>
    <property type="project" value="UniProtKB-SubCell"/>
</dbReference>
<feature type="transmembrane region" description="Helical" evidence="9">
    <location>
        <begin position="236"/>
        <end position="254"/>
    </location>
</feature>
<evidence type="ECO:0000256" key="7">
    <source>
        <dbReference type="ARBA" id="ARBA00022989"/>
    </source>
</evidence>
<comment type="caution">
    <text evidence="10">The sequence shown here is derived from an EMBL/GenBank/DDBJ whole genome shotgun (WGS) entry which is preliminary data.</text>
</comment>
<dbReference type="RefSeq" id="WP_126825018.1">
    <property type="nucleotide sequence ID" value="NZ_JBHLWU010000002.1"/>
</dbReference>
<dbReference type="InterPro" id="IPR004685">
    <property type="entry name" value="Brnchd-chn_aa_trnsp_Livcs"/>
</dbReference>
<dbReference type="NCBIfam" id="TIGR00796">
    <property type="entry name" value="livcs"/>
    <property type="match status" value="1"/>
</dbReference>
<feature type="transmembrane region" description="Helical" evidence="9">
    <location>
        <begin position="414"/>
        <end position="440"/>
    </location>
</feature>
<feature type="transmembrane region" description="Helical" evidence="9">
    <location>
        <begin position="343"/>
        <end position="364"/>
    </location>
</feature>
<dbReference type="EMBL" id="NGJZ01000002">
    <property type="protein sequence ID" value="RSU07238.1"/>
    <property type="molecule type" value="Genomic_DNA"/>
</dbReference>
<name>A0A430AH68_9ENTE</name>
<evidence type="ECO:0000313" key="11">
    <source>
        <dbReference type="Proteomes" id="UP000288669"/>
    </source>
</evidence>
<feature type="transmembrane region" description="Helical" evidence="9">
    <location>
        <begin position="196"/>
        <end position="216"/>
    </location>
</feature>
<dbReference type="GO" id="GO:0015820">
    <property type="term" value="P:L-leucine transport"/>
    <property type="evidence" value="ECO:0007669"/>
    <property type="project" value="TreeGrafter"/>
</dbReference>
<dbReference type="GO" id="GO:0015818">
    <property type="term" value="P:isoleucine transport"/>
    <property type="evidence" value="ECO:0007669"/>
    <property type="project" value="TreeGrafter"/>
</dbReference>
<keyword evidence="8 9" id="KW-0472">Membrane</keyword>
<organism evidence="10 11">
    <name type="scientific">Vagococcus entomophilus</name>
    <dbReference type="NCBI Taxonomy" id="1160095"/>
    <lineage>
        <taxon>Bacteria</taxon>
        <taxon>Bacillati</taxon>
        <taxon>Bacillota</taxon>
        <taxon>Bacilli</taxon>
        <taxon>Lactobacillales</taxon>
        <taxon>Enterococcaceae</taxon>
        <taxon>Vagococcus</taxon>
    </lineage>
</organism>
<feature type="transmembrane region" description="Helical" evidence="9">
    <location>
        <begin position="78"/>
        <end position="100"/>
    </location>
</feature>
<dbReference type="OrthoDB" id="9783920at2"/>